<dbReference type="EMBL" id="JH711578">
    <property type="protein sequence ID" value="EIW81532.1"/>
    <property type="molecule type" value="Genomic_DNA"/>
</dbReference>
<organism evidence="12 13">
    <name type="scientific">Coniophora puteana (strain RWD-64-598)</name>
    <name type="common">Brown rot fungus</name>
    <dbReference type="NCBI Taxonomy" id="741705"/>
    <lineage>
        <taxon>Eukaryota</taxon>
        <taxon>Fungi</taxon>
        <taxon>Dikarya</taxon>
        <taxon>Basidiomycota</taxon>
        <taxon>Agaricomycotina</taxon>
        <taxon>Agaricomycetes</taxon>
        <taxon>Agaricomycetidae</taxon>
        <taxon>Boletales</taxon>
        <taxon>Coniophorineae</taxon>
        <taxon>Coniophoraceae</taxon>
        <taxon>Coniophora</taxon>
    </lineage>
</organism>
<evidence type="ECO:0000313" key="12">
    <source>
        <dbReference type="EMBL" id="EIW81532.1"/>
    </source>
</evidence>
<dbReference type="OrthoDB" id="5327821at2759"/>
<keyword evidence="9" id="KW-0472">Membrane</keyword>
<gene>
    <name evidence="12" type="ORF">CONPUDRAFT_82418</name>
</gene>
<feature type="chain" id="PRO_5024380588" description="Protein ROT1" evidence="11">
    <location>
        <begin position="20"/>
        <end position="246"/>
    </location>
</feature>
<dbReference type="KEGG" id="cput:CONPUDRAFT_82418"/>
<reference evidence="13" key="1">
    <citation type="journal article" date="2012" name="Science">
        <title>The Paleozoic origin of enzymatic lignin decomposition reconstructed from 31 fungal genomes.</title>
        <authorList>
            <person name="Floudas D."/>
            <person name="Binder M."/>
            <person name="Riley R."/>
            <person name="Barry K."/>
            <person name="Blanchette R.A."/>
            <person name="Henrissat B."/>
            <person name="Martinez A.T."/>
            <person name="Otillar R."/>
            <person name="Spatafora J.W."/>
            <person name="Yadav J.S."/>
            <person name="Aerts A."/>
            <person name="Benoit I."/>
            <person name="Boyd A."/>
            <person name="Carlson A."/>
            <person name="Copeland A."/>
            <person name="Coutinho P.M."/>
            <person name="de Vries R.P."/>
            <person name="Ferreira P."/>
            <person name="Findley K."/>
            <person name="Foster B."/>
            <person name="Gaskell J."/>
            <person name="Glotzer D."/>
            <person name="Gorecki P."/>
            <person name="Heitman J."/>
            <person name="Hesse C."/>
            <person name="Hori C."/>
            <person name="Igarashi K."/>
            <person name="Jurgens J.A."/>
            <person name="Kallen N."/>
            <person name="Kersten P."/>
            <person name="Kohler A."/>
            <person name="Kuees U."/>
            <person name="Kumar T.K.A."/>
            <person name="Kuo A."/>
            <person name="LaButti K."/>
            <person name="Larrondo L.F."/>
            <person name="Lindquist E."/>
            <person name="Ling A."/>
            <person name="Lombard V."/>
            <person name="Lucas S."/>
            <person name="Lundell T."/>
            <person name="Martin R."/>
            <person name="McLaughlin D.J."/>
            <person name="Morgenstern I."/>
            <person name="Morin E."/>
            <person name="Murat C."/>
            <person name="Nagy L.G."/>
            <person name="Nolan M."/>
            <person name="Ohm R.A."/>
            <person name="Patyshakuliyeva A."/>
            <person name="Rokas A."/>
            <person name="Ruiz-Duenas F.J."/>
            <person name="Sabat G."/>
            <person name="Salamov A."/>
            <person name="Samejima M."/>
            <person name="Schmutz J."/>
            <person name="Slot J.C."/>
            <person name="St John F."/>
            <person name="Stenlid J."/>
            <person name="Sun H."/>
            <person name="Sun S."/>
            <person name="Syed K."/>
            <person name="Tsang A."/>
            <person name="Wiebenga A."/>
            <person name="Young D."/>
            <person name="Pisabarro A."/>
            <person name="Eastwood D.C."/>
            <person name="Martin F."/>
            <person name="Cullen D."/>
            <person name="Grigoriev I.V."/>
            <person name="Hibbett D.S."/>
        </authorList>
    </citation>
    <scope>NUCLEOTIDE SEQUENCE [LARGE SCALE GENOMIC DNA]</scope>
    <source>
        <strain evidence="13">RWD-64-598 SS2</strain>
    </source>
</reference>
<dbReference type="Pfam" id="PF10681">
    <property type="entry name" value="Rot1"/>
    <property type="match status" value="1"/>
</dbReference>
<evidence type="ECO:0000313" key="13">
    <source>
        <dbReference type="Proteomes" id="UP000053558"/>
    </source>
</evidence>
<keyword evidence="13" id="KW-1185">Reference proteome</keyword>
<dbReference type="GO" id="GO:0005789">
    <property type="term" value="C:endoplasmic reticulum membrane"/>
    <property type="evidence" value="ECO:0007669"/>
    <property type="project" value="UniProtKB-SubCell"/>
</dbReference>
<feature type="region of interest" description="Disordered" evidence="10">
    <location>
        <begin position="187"/>
        <end position="207"/>
    </location>
</feature>
<dbReference type="RefSeq" id="XP_007768845.1">
    <property type="nucleotide sequence ID" value="XM_007770655.1"/>
</dbReference>
<comment type="caution">
    <text evidence="12">The sequence shown here is derived from an EMBL/GenBank/DDBJ whole genome shotgun (WGS) entry which is preliminary data.</text>
</comment>
<dbReference type="GO" id="GO:0051082">
    <property type="term" value="F:unfolded protein binding"/>
    <property type="evidence" value="ECO:0007669"/>
    <property type="project" value="TreeGrafter"/>
</dbReference>
<comment type="similarity">
    <text evidence="2">Belongs to the ROT1 family.</text>
</comment>
<sequence>MQLLAALAAAAALISPVLGQGTTIQYTPTHNITTIYGTWASGSKNVITGPSFASPNNVSFHYPATTGMSYSFTTDGYYEIARYRMEGNGSAPNCITGVMNWAHGKYTLQPNGSITMTPFGDGYQQIQDACAAVSNFMQDYNDTELYAQWGISRDTTLGYILQLYQFDGSPLPPQYQISTSPIMLPTQPLRNVTPPPETPSRKRSFEQEENVQVDAAATNGATQIWSANVGLAVVGGTALAMVSALL</sequence>
<keyword evidence="5" id="KW-0812">Transmembrane</keyword>
<evidence type="ECO:0000256" key="3">
    <source>
        <dbReference type="ARBA" id="ARBA00016195"/>
    </source>
</evidence>
<accession>A0A5M3MQS4</accession>
<feature type="signal peptide" evidence="11">
    <location>
        <begin position="1"/>
        <end position="19"/>
    </location>
</feature>
<dbReference type="PANTHER" id="PTHR28090:SF1">
    <property type="entry name" value="PROTEIN ROT1"/>
    <property type="match status" value="1"/>
</dbReference>
<evidence type="ECO:0000256" key="5">
    <source>
        <dbReference type="ARBA" id="ARBA00022692"/>
    </source>
</evidence>
<evidence type="ECO:0000256" key="9">
    <source>
        <dbReference type="ARBA" id="ARBA00023136"/>
    </source>
</evidence>
<keyword evidence="8" id="KW-1133">Transmembrane helix</keyword>
<name>A0A5M3MQS4_CONPW</name>
<comment type="subcellular location">
    <subcellularLocation>
        <location evidence="1">Endoplasmic reticulum membrane</location>
        <topology evidence="1">Single-pass type I membrane protein</topology>
    </subcellularLocation>
</comment>
<evidence type="ECO:0000256" key="4">
    <source>
        <dbReference type="ARBA" id="ARBA00017291"/>
    </source>
</evidence>
<proteinExistence type="inferred from homology"/>
<evidence type="ECO:0000256" key="8">
    <source>
        <dbReference type="ARBA" id="ARBA00022989"/>
    </source>
</evidence>
<evidence type="ECO:0000256" key="7">
    <source>
        <dbReference type="ARBA" id="ARBA00022824"/>
    </source>
</evidence>
<protein>
    <recommendedName>
        <fullName evidence="4">Protein ROT1</fullName>
    </recommendedName>
    <alternativeName>
        <fullName evidence="3">Protein rot1</fullName>
    </alternativeName>
</protein>
<dbReference type="OMA" id="IWQHGKY"/>
<dbReference type="InterPro" id="IPR019623">
    <property type="entry name" value="Rot1"/>
</dbReference>
<evidence type="ECO:0000256" key="11">
    <source>
        <dbReference type="SAM" id="SignalP"/>
    </source>
</evidence>
<keyword evidence="6 11" id="KW-0732">Signal</keyword>
<evidence type="ECO:0000256" key="2">
    <source>
        <dbReference type="ARBA" id="ARBA00007149"/>
    </source>
</evidence>
<dbReference type="GO" id="GO:0006458">
    <property type="term" value="P:'de novo' protein folding"/>
    <property type="evidence" value="ECO:0007669"/>
    <property type="project" value="InterPro"/>
</dbReference>
<keyword evidence="7" id="KW-0256">Endoplasmic reticulum</keyword>
<dbReference type="AlphaFoldDB" id="A0A5M3MQS4"/>
<dbReference type="PANTHER" id="PTHR28090">
    <property type="entry name" value="PROTEIN ROT1"/>
    <property type="match status" value="1"/>
</dbReference>
<evidence type="ECO:0000256" key="10">
    <source>
        <dbReference type="SAM" id="MobiDB-lite"/>
    </source>
</evidence>
<dbReference type="Proteomes" id="UP000053558">
    <property type="component" value="Unassembled WGS sequence"/>
</dbReference>
<evidence type="ECO:0000256" key="6">
    <source>
        <dbReference type="ARBA" id="ARBA00022729"/>
    </source>
</evidence>
<dbReference type="GeneID" id="19210418"/>
<evidence type="ECO:0000256" key="1">
    <source>
        <dbReference type="ARBA" id="ARBA00004115"/>
    </source>
</evidence>